<dbReference type="PROSITE" id="PS00382">
    <property type="entry name" value="CLP_PROTEASE_HIS"/>
    <property type="match status" value="1"/>
</dbReference>
<dbReference type="Gene3D" id="3.60.40.10">
    <property type="entry name" value="PPM-type phosphatase domain"/>
    <property type="match status" value="1"/>
</dbReference>
<feature type="active site" evidence="1">
    <location>
        <position position="25"/>
    </location>
</feature>
<comment type="caution">
    <text evidence="2">The sequence shown here is derived from an EMBL/GenBank/DDBJ whole genome shotgun (WGS) entry which is preliminary data.</text>
</comment>
<dbReference type="Proteomes" id="UP000224567">
    <property type="component" value="Unassembled WGS sequence"/>
</dbReference>
<keyword evidence="3" id="KW-1185">Reference proteome</keyword>
<protein>
    <recommendedName>
        <fullName evidence="1">Endopeptidase Clp</fullName>
        <ecNumber evidence="1">3.4.21.92</ecNumber>
    </recommendedName>
</protein>
<name>A0A2G2VF31_CAPBA</name>
<evidence type="ECO:0000256" key="1">
    <source>
        <dbReference type="PROSITE-ProRule" id="PRU10086"/>
    </source>
</evidence>
<dbReference type="OrthoDB" id="1716625at2759"/>
<dbReference type="EMBL" id="MLFT02000012">
    <property type="protein sequence ID" value="PHT31592.1"/>
    <property type="molecule type" value="Genomic_DNA"/>
</dbReference>
<dbReference type="Pfam" id="PF00574">
    <property type="entry name" value="CLP_protease"/>
    <property type="match status" value="1"/>
</dbReference>
<organism evidence="2 3">
    <name type="scientific">Capsicum baccatum</name>
    <name type="common">Peruvian pepper</name>
    <dbReference type="NCBI Taxonomy" id="33114"/>
    <lineage>
        <taxon>Eukaryota</taxon>
        <taxon>Viridiplantae</taxon>
        <taxon>Streptophyta</taxon>
        <taxon>Embryophyta</taxon>
        <taxon>Tracheophyta</taxon>
        <taxon>Spermatophyta</taxon>
        <taxon>Magnoliopsida</taxon>
        <taxon>eudicotyledons</taxon>
        <taxon>Gunneridae</taxon>
        <taxon>Pentapetalae</taxon>
        <taxon>asterids</taxon>
        <taxon>lamiids</taxon>
        <taxon>Solanales</taxon>
        <taxon>Solanaceae</taxon>
        <taxon>Solanoideae</taxon>
        <taxon>Capsiceae</taxon>
        <taxon>Capsicum</taxon>
    </lineage>
</organism>
<dbReference type="InterPro" id="IPR000222">
    <property type="entry name" value="PP2C_BS"/>
</dbReference>
<reference evidence="2 3" key="1">
    <citation type="journal article" date="2017" name="Genome Biol.">
        <title>New reference genome sequences of hot pepper reveal the massive evolution of plant disease-resistance genes by retroduplication.</title>
        <authorList>
            <person name="Kim S."/>
            <person name="Park J."/>
            <person name="Yeom S.I."/>
            <person name="Kim Y.M."/>
            <person name="Seo E."/>
            <person name="Kim K.T."/>
            <person name="Kim M.S."/>
            <person name="Lee J.M."/>
            <person name="Cheong K."/>
            <person name="Shin H.S."/>
            <person name="Kim S.B."/>
            <person name="Han K."/>
            <person name="Lee J."/>
            <person name="Park M."/>
            <person name="Lee H.A."/>
            <person name="Lee H.Y."/>
            <person name="Lee Y."/>
            <person name="Oh S."/>
            <person name="Lee J.H."/>
            <person name="Choi E."/>
            <person name="Choi E."/>
            <person name="Lee S.E."/>
            <person name="Jeon J."/>
            <person name="Kim H."/>
            <person name="Choi G."/>
            <person name="Song H."/>
            <person name="Lee J."/>
            <person name="Lee S.C."/>
            <person name="Kwon J.K."/>
            <person name="Lee H.Y."/>
            <person name="Koo N."/>
            <person name="Hong Y."/>
            <person name="Kim R.W."/>
            <person name="Kang W.H."/>
            <person name="Huh J.H."/>
            <person name="Kang B.C."/>
            <person name="Yang T.J."/>
            <person name="Lee Y.H."/>
            <person name="Bennetzen J.L."/>
            <person name="Choi D."/>
        </authorList>
    </citation>
    <scope>NUCLEOTIDE SEQUENCE [LARGE SCALE GENOMIC DNA]</scope>
    <source>
        <strain evidence="3">cv. PBC81</strain>
    </source>
</reference>
<dbReference type="GO" id="GO:0004252">
    <property type="term" value="F:serine-type endopeptidase activity"/>
    <property type="evidence" value="ECO:0007669"/>
    <property type="project" value="UniProtKB-EC"/>
</dbReference>
<evidence type="ECO:0000313" key="2">
    <source>
        <dbReference type="EMBL" id="PHT31592.1"/>
    </source>
</evidence>
<dbReference type="InterPro" id="IPR036457">
    <property type="entry name" value="PPM-type-like_dom_sf"/>
</dbReference>
<gene>
    <name evidence="2" type="ORF">CQW23_27929</name>
</gene>
<dbReference type="EC" id="3.4.21.92" evidence="1"/>
<dbReference type="AlphaFoldDB" id="A0A2G2VF31"/>
<dbReference type="PROSITE" id="PS01032">
    <property type="entry name" value="PPM_1"/>
    <property type="match status" value="1"/>
</dbReference>
<reference evidence="3" key="2">
    <citation type="journal article" date="2017" name="J. Anim. Genet.">
        <title>Multiple reference genome sequences of hot pepper reveal the massive evolution of plant disease resistance genes by retroduplication.</title>
        <authorList>
            <person name="Kim S."/>
            <person name="Park J."/>
            <person name="Yeom S.-I."/>
            <person name="Kim Y.-M."/>
            <person name="Seo E."/>
            <person name="Kim K.-T."/>
            <person name="Kim M.-S."/>
            <person name="Lee J.M."/>
            <person name="Cheong K."/>
            <person name="Shin H.-S."/>
            <person name="Kim S.-B."/>
            <person name="Han K."/>
            <person name="Lee J."/>
            <person name="Park M."/>
            <person name="Lee H.-A."/>
            <person name="Lee H.-Y."/>
            <person name="Lee Y."/>
            <person name="Oh S."/>
            <person name="Lee J.H."/>
            <person name="Choi E."/>
            <person name="Choi E."/>
            <person name="Lee S.E."/>
            <person name="Jeon J."/>
            <person name="Kim H."/>
            <person name="Choi G."/>
            <person name="Song H."/>
            <person name="Lee J."/>
            <person name="Lee S.-C."/>
            <person name="Kwon J.-K."/>
            <person name="Lee H.-Y."/>
            <person name="Koo N."/>
            <person name="Hong Y."/>
            <person name="Kim R.W."/>
            <person name="Kang W.-H."/>
            <person name="Huh J.H."/>
            <person name="Kang B.-C."/>
            <person name="Yang T.-J."/>
            <person name="Lee Y.-H."/>
            <person name="Bennetzen J.L."/>
            <person name="Choi D."/>
        </authorList>
    </citation>
    <scope>NUCLEOTIDE SEQUENCE [LARGE SCALE GENOMIC DNA]</scope>
    <source>
        <strain evidence="3">cv. PBC81</strain>
    </source>
</reference>
<dbReference type="InterPro" id="IPR023562">
    <property type="entry name" value="ClpP/TepA"/>
</dbReference>
<evidence type="ECO:0000313" key="3">
    <source>
        <dbReference type="Proteomes" id="UP000224567"/>
    </source>
</evidence>
<accession>A0A2G2VF31</accession>
<dbReference type="GO" id="GO:0043169">
    <property type="term" value="F:cation binding"/>
    <property type="evidence" value="ECO:0007669"/>
    <property type="project" value="InterPro"/>
</dbReference>
<sequence>MRLSILASGSKGKRYCIADTKVMIHQPPETSDVEATGTYLPLDFASLTLTESDFDAKPTVMLLGQYSTGKITFIKHLLKCNYPDDSTVGNFPPKELKKLSPMPTKEVTGSIRNVSLIDDASYVWRLCQIRFINKEVLSKMESISEDTTIADRKQIPFNKFLPTLRSGVWSDIGGCRDMEDTQICIADMAKNFGHSIRGEESISFYGVFDGHGGKGAALFVRDCLPRIIVQMR</sequence>
<dbReference type="InterPro" id="IPR033135">
    <property type="entry name" value="ClpP_His_AS"/>
</dbReference>
<comment type="catalytic activity">
    <reaction evidence="1">
        <text>Hydrolysis of proteins to small peptides in the presence of ATP and magnesium. alpha-casein is the usual test substrate. In the absence of ATP, only oligopeptides shorter than five residues are hydrolyzed (such as succinyl-Leu-Tyr-|-NHMec, and Leu-Tyr-Leu-|-Tyr-Trp, in which cleavage of the -Tyr-|-Leu- and -Tyr-|-Trp bonds also occurs).</text>
        <dbReference type="EC" id="3.4.21.92"/>
    </reaction>
</comment>
<dbReference type="STRING" id="33114.A0A2G2VF31"/>
<proteinExistence type="predicted"/>
<dbReference type="SUPFAM" id="SSF81606">
    <property type="entry name" value="PP2C-like"/>
    <property type="match status" value="1"/>
</dbReference>